<gene>
    <name evidence="2" type="ORF">SAMN05444370_12823</name>
</gene>
<evidence type="ECO:0000313" key="3">
    <source>
        <dbReference type="Proteomes" id="UP000198703"/>
    </source>
</evidence>
<dbReference type="STRING" id="89524.SAMN05444370_12823"/>
<dbReference type="AlphaFoldDB" id="A0A1H4FTI0"/>
<dbReference type="EMBL" id="FNQM01000028">
    <property type="protein sequence ID" value="SEB00653.1"/>
    <property type="molecule type" value="Genomic_DNA"/>
</dbReference>
<dbReference type="RefSeq" id="WP_139284167.1">
    <property type="nucleotide sequence ID" value="NZ_FNQM01000028.1"/>
</dbReference>
<protein>
    <recommendedName>
        <fullName evidence="4">HTH DNA binding domain-containing protein</fullName>
    </recommendedName>
</protein>
<organism evidence="2 3">
    <name type="scientific">Rubrimonas cliftonensis</name>
    <dbReference type="NCBI Taxonomy" id="89524"/>
    <lineage>
        <taxon>Bacteria</taxon>
        <taxon>Pseudomonadati</taxon>
        <taxon>Pseudomonadota</taxon>
        <taxon>Alphaproteobacteria</taxon>
        <taxon>Rhodobacterales</taxon>
        <taxon>Paracoccaceae</taxon>
        <taxon>Rubrimonas</taxon>
    </lineage>
</organism>
<name>A0A1H4FTI0_9RHOB</name>
<proteinExistence type="predicted"/>
<accession>A0A1H4FTI0</accession>
<evidence type="ECO:0000256" key="1">
    <source>
        <dbReference type="SAM" id="MobiDB-lite"/>
    </source>
</evidence>
<evidence type="ECO:0008006" key="4">
    <source>
        <dbReference type="Google" id="ProtNLM"/>
    </source>
</evidence>
<dbReference type="OrthoDB" id="8455637at2"/>
<feature type="region of interest" description="Disordered" evidence="1">
    <location>
        <begin position="1"/>
        <end position="22"/>
    </location>
</feature>
<keyword evidence="3" id="KW-1185">Reference proteome</keyword>
<dbReference type="Proteomes" id="UP000198703">
    <property type="component" value="Unassembled WGS sequence"/>
</dbReference>
<sequence length="373" mass="39539">MTGRGSTVDDDEEPSLRSIWDAADDEDALDPLRLIDPDVSPVDPIPRSAGSGPEAWLDAEAALARPLAEAVEAFARLDERLRAWDAAHARAAVERLALGQAAALLWAEGAPVEVERLSLWGASRIGRSSEEDAGLARAAWAARRLARGRWTLASAGALARFEGRTPRCEGEGDSGGCDDFSASWGAFARVRGGAWIAAAESWAAEVRGLRAAHRFTQGCVAERAWRLSGLSDATAVVEPAVAAMKIAARAGRGGAPFAPLARRRTPGGERPVERLRGFYADLATGCAEALVALERLQSWRLRADDAVADLTGRTPRLLVALLGQRVAVSAQDASEAGGVSVSAAQRNLALLAERGVAREISRQGRFRMWAASP</sequence>
<reference evidence="2 3" key="1">
    <citation type="submission" date="2016-10" db="EMBL/GenBank/DDBJ databases">
        <authorList>
            <person name="de Groot N.N."/>
        </authorList>
    </citation>
    <scope>NUCLEOTIDE SEQUENCE [LARGE SCALE GENOMIC DNA]</scope>
    <source>
        <strain evidence="2 3">DSM 15345</strain>
    </source>
</reference>
<evidence type="ECO:0000313" key="2">
    <source>
        <dbReference type="EMBL" id="SEB00653.1"/>
    </source>
</evidence>